<protein>
    <submittedName>
        <fullName evidence="3">Uncharacterized protein</fullName>
    </submittedName>
</protein>
<evidence type="ECO:0000256" key="1">
    <source>
        <dbReference type="SAM" id="Coils"/>
    </source>
</evidence>
<proteinExistence type="predicted"/>
<accession>A0ABU0LTZ1</accession>
<dbReference type="SUPFAM" id="SSF53335">
    <property type="entry name" value="S-adenosyl-L-methionine-dependent methyltransferases"/>
    <property type="match status" value="1"/>
</dbReference>
<feature type="region of interest" description="Disordered" evidence="2">
    <location>
        <begin position="474"/>
        <end position="523"/>
    </location>
</feature>
<evidence type="ECO:0000313" key="3">
    <source>
        <dbReference type="EMBL" id="MDQ0512170.1"/>
    </source>
</evidence>
<dbReference type="Proteomes" id="UP001235094">
    <property type="component" value="Unassembled WGS sequence"/>
</dbReference>
<comment type="caution">
    <text evidence="3">The sequence shown here is derived from an EMBL/GenBank/DDBJ whole genome shotgun (WGS) entry which is preliminary data.</text>
</comment>
<reference evidence="3 4" key="1">
    <citation type="submission" date="2023-07" db="EMBL/GenBank/DDBJ databases">
        <title>Genomic Encyclopedia of Type Strains, Phase IV (KMG-IV): sequencing the most valuable type-strain genomes for metagenomic binning, comparative biology and taxonomic classification.</title>
        <authorList>
            <person name="Goeker M."/>
        </authorList>
    </citation>
    <scope>NUCLEOTIDE SEQUENCE [LARGE SCALE GENOMIC DNA]</scope>
    <source>
        <strain evidence="3 4">DSM 15561</strain>
    </source>
</reference>
<sequence>MHDTARSLAGEFFRIYGRDASGTVLVIGSGEAPDGNGAPATALAIEVGVSDGARPSLDGDALRFEDEHFDIVAAPGLQRYPNFWLLFIEMLRVTRAGGLIYVDASSDAGYDPAPFDGWRFYPDAPLALMAWAERRGIEVALVESFTAPRADGAHGDSVMVFRKGPADAGALPDERLADAVPAARTIRSHRSADIVNVETTGRSLRLLAEKDRQISLLRGELELAEQKLERKTAALEDFSEGRAALEAALRDLRRDFSATATALQDAVGRFEYLRRDPYWGTPGSGGSREEVQSLQRAHAELEAEGLRRQIALRQVQRQLSGIRTSPTWRIGAPFREIERLVRATRHRLRHGWGPHAAQAQVAPLFDAAYYRAQNPDIASTIARNERDALVHFCRAGWREGRDPNPLFNVKWYLETNGDVVATGLNPVIHYATSGWREGRDPGPAFSVSYYLRSNPDVLDTGLEPLQHYLERGRAEGRRPHPAGTAPAATSPVEAAEPVPVTAEAPDETPPDEAPPASGDAAPALPAAAAADGGLRRIMDRAGLFEPEVYLDLHPDVRADGEDAWDHFVRFGMAEGRRFATTEVAARALSRLAPEVDASLHAVAERLSLPDPAAAVETAASGLREVGGTVAIYCSTQGNFFMQEIANLLAWQLSALGIEVQRRTERSPFDEEFAVRIFVAPHEFFWFERGTQWRPLISRPGTVLYNVERPYTSKFCRAFSNLLAAPLVLDINLQSAVLLQQCGINAVYYAPPYLEGSRYGVPQLDVSQVEVLRGYRFARAPFDFSAHESLGERPIDLLFVGTGFDRRANAFEQLRRLTDKYRFLCVSPRAGAPLTASNYRTTSPEINCALGQRSKIVLNIHRDWLGPFAWSRMVKQGFWQGACVVSDPGLADPIFRPGEHFLEENLRQLPDLIDWLLGTPEGHARMDSIAAAGHRQAISPAARAAILPPLLDALTSMAKKGRAACRHST</sequence>
<dbReference type="InterPro" id="IPR029063">
    <property type="entry name" value="SAM-dependent_MTases_sf"/>
</dbReference>
<keyword evidence="4" id="KW-1185">Reference proteome</keyword>
<feature type="compositionally biased region" description="Low complexity" evidence="2">
    <location>
        <begin position="514"/>
        <end position="523"/>
    </location>
</feature>
<evidence type="ECO:0000313" key="4">
    <source>
        <dbReference type="Proteomes" id="UP001235094"/>
    </source>
</evidence>
<feature type="coiled-coil region" evidence="1">
    <location>
        <begin position="207"/>
        <end position="255"/>
    </location>
</feature>
<name>A0ABU0LTZ1_9HYPH</name>
<dbReference type="EMBL" id="JAUSVR010000010">
    <property type="protein sequence ID" value="MDQ0512170.1"/>
    <property type="molecule type" value="Genomic_DNA"/>
</dbReference>
<evidence type="ECO:0000256" key="2">
    <source>
        <dbReference type="SAM" id="MobiDB-lite"/>
    </source>
</evidence>
<gene>
    <name evidence="3" type="ORF">QOZ99_003072</name>
</gene>
<organism evidence="3 4">
    <name type="scientific">Ancylobacter amanitiformis</name>
    <dbReference type="NCBI Taxonomy" id="217069"/>
    <lineage>
        <taxon>Bacteria</taxon>
        <taxon>Pseudomonadati</taxon>
        <taxon>Pseudomonadota</taxon>
        <taxon>Alphaproteobacteria</taxon>
        <taxon>Hyphomicrobiales</taxon>
        <taxon>Xanthobacteraceae</taxon>
        <taxon>Ancylobacter</taxon>
    </lineage>
</organism>
<dbReference type="RefSeq" id="WP_306890850.1">
    <property type="nucleotide sequence ID" value="NZ_JAUSVR010000010.1"/>
</dbReference>
<keyword evidence="1" id="KW-0175">Coiled coil</keyword>
<feature type="compositionally biased region" description="Low complexity" evidence="2">
    <location>
        <begin position="484"/>
        <end position="503"/>
    </location>
</feature>